<dbReference type="InterPro" id="IPR051826">
    <property type="entry name" value="E3_ubiquitin-ligase_domain"/>
</dbReference>
<dbReference type="OrthoDB" id="439844at2759"/>
<organism evidence="3 4">
    <name type="scientific">Stentor coeruleus</name>
    <dbReference type="NCBI Taxonomy" id="5963"/>
    <lineage>
        <taxon>Eukaryota</taxon>
        <taxon>Sar</taxon>
        <taxon>Alveolata</taxon>
        <taxon>Ciliophora</taxon>
        <taxon>Postciliodesmatophora</taxon>
        <taxon>Heterotrichea</taxon>
        <taxon>Heterotrichida</taxon>
        <taxon>Stentoridae</taxon>
        <taxon>Stentor</taxon>
    </lineage>
</organism>
<keyword evidence="4" id="KW-1185">Reference proteome</keyword>
<gene>
    <name evidence="3" type="ORF">SteCoe_20424</name>
</gene>
<dbReference type="Pfam" id="PF13639">
    <property type="entry name" value="zf-RING_2"/>
    <property type="match status" value="1"/>
</dbReference>
<dbReference type="PANTHER" id="PTHR22765">
    <property type="entry name" value="RING FINGER AND PROTEASE ASSOCIATED DOMAIN-CONTAINING"/>
    <property type="match status" value="1"/>
</dbReference>
<dbReference type="EMBL" id="MPUH01000466">
    <property type="protein sequence ID" value="OMJ79532.1"/>
    <property type="molecule type" value="Genomic_DNA"/>
</dbReference>
<evidence type="ECO:0000313" key="4">
    <source>
        <dbReference type="Proteomes" id="UP000187209"/>
    </source>
</evidence>
<dbReference type="PROSITE" id="PS50089">
    <property type="entry name" value="ZF_RING_2"/>
    <property type="match status" value="1"/>
</dbReference>
<dbReference type="GO" id="GO:0008270">
    <property type="term" value="F:zinc ion binding"/>
    <property type="evidence" value="ECO:0007669"/>
    <property type="project" value="UniProtKB-KW"/>
</dbReference>
<dbReference type="GO" id="GO:0006511">
    <property type="term" value="P:ubiquitin-dependent protein catabolic process"/>
    <property type="evidence" value="ECO:0007669"/>
    <property type="project" value="TreeGrafter"/>
</dbReference>
<reference evidence="3 4" key="1">
    <citation type="submission" date="2016-11" db="EMBL/GenBank/DDBJ databases">
        <title>The macronuclear genome of Stentor coeruleus: a giant cell with tiny introns.</title>
        <authorList>
            <person name="Slabodnick M."/>
            <person name="Ruby J.G."/>
            <person name="Reiff S.B."/>
            <person name="Swart E.C."/>
            <person name="Gosai S."/>
            <person name="Prabakaran S."/>
            <person name="Witkowska E."/>
            <person name="Larue G.E."/>
            <person name="Fisher S."/>
            <person name="Freeman R.M."/>
            <person name="Gunawardena J."/>
            <person name="Chu W."/>
            <person name="Stover N.A."/>
            <person name="Gregory B.D."/>
            <person name="Nowacki M."/>
            <person name="Derisi J."/>
            <person name="Roy S.W."/>
            <person name="Marshall W.F."/>
            <person name="Sood P."/>
        </authorList>
    </citation>
    <scope>NUCLEOTIDE SEQUENCE [LARGE SCALE GENOMIC DNA]</scope>
    <source>
        <strain evidence="3">WM001</strain>
    </source>
</reference>
<evidence type="ECO:0000256" key="1">
    <source>
        <dbReference type="PROSITE-ProRule" id="PRU00175"/>
    </source>
</evidence>
<dbReference type="AlphaFoldDB" id="A0A1R2BRS4"/>
<dbReference type="InterPro" id="IPR001841">
    <property type="entry name" value="Znf_RING"/>
</dbReference>
<protein>
    <recommendedName>
        <fullName evidence="2">RING-type domain-containing protein</fullName>
    </recommendedName>
</protein>
<dbReference type="Proteomes" id="UP000187209">
    <property type="component" value="Unassembled WGS sequence"/>
</dbReference>
<dbReference type="Gene3D" id="3.30.40.10">
    <property type="entry name" value="Zinc/RING finger domain, C3HC4 (zinc finger)"/>
    <property type="match status" value="1"/>
</dbReference>
<dbReference type="GO" id="GO:0061630">
    <property type="term" value="F:ubiquitin protein ligase activity"/>
    <property type="evidence" value="ECO:0007669"/>
    <property type="project" value="TreeGrafter"/>
</dbReference>
<keyword evidence="1" id="KW-0863">Zinc-finger</keyword>
<dbReference type="SMART" id="SM00184">
    <property type="entry name" value="RING"/>
    <property type="match status" value="1"/>
</dbReference>
<accession>A0A1R2BRS4</accession>
<feature type="domain" description="RING-type" evidence="2">
    <location>
        <begin position="80"/>
        <end position="119"/>
    </location>
</feature>
<evidence type="ECO:0000259" key="2">
    <source>
        <dbReference type="PROSITE" id="PS50089"/>
    </source>
</evidence>
<keyword evidence="1" id="KW-0479">Metal-binding</keyword>
<dbReference type="InterPro" id="IPR013083">
    <property type="entry name" value="Znf_RING/FYVE/PHD"/>
</dbReference>
<proteinExistence type="predicted"/>
<evidence type="ECO:0000313" key="3">
    <source>
        <dbReference type="EMBL" id="OMJ79532.1"/>
    </source>
</evidence>
<keyword evidence="1" id="KW-0862">Zinc</keyword>
<name>A0A1R2BRS4_9CILI</name>
<comment type="caution">
    <text evidence="3">The sequence shown here is derived from an EMBL/GenBank/DDBJ whole genome shotgun (WGS) entry which is preliminary data.</text>
</comment>
<sequence length="125" mass="14156">MERNIGNPSSHRHRVHPSAVLIKMLVNTINSQPGLAIETTAVANLAENIVEYNIISSPHRLSSYGYSLIKEVKIETVEDCAICKDAIEILALELPCNHKFHKDCIETWFLSRSSCPNCRKNIDYY</sequence>
<dbReference type="SUPFAM" id="SSF57850">
    <property type="entry name" value="RING/U-box"/>
    <property type="match status" value="1"/>
</dbReference>